<dbReference type="PANTHER" id="PTHR30574:SF1">
    <property type="entry name" value="SULPHUR TRANSPORT DOMAIN-CONTAINING PROTEIN"/>
    <property type="match status" value="1"/>
</dbReference>
<evidence type="ECO:0000256" key="6">
    <source>
        <dbReference type="ARBA" id="ARBA00022989"/>
    </source>
</evidence>
<evidence type="ECO:0000256" key="5">
    <source>
        <dbReference type="ARBA" id="ARBA00022692"/>
    </source>
</evidence>
<evidence type="ECO:0000256" key="3">
    <source>
        <dbReference type="ARBA" id="ARBA00022475"/>
    </source>
</evidence>
<protein>
    <submittedName>
        <fullName evidence="10">YeeE/YedE thiosulfate transporter family protein</fullName>
    </submittedName>
</protein>
<sequence>MKEAYEMKWRTDDNGWNPYVAGAMTGILAIASVLATTKTLGKTNYLGASTTFVRAAALLQRPVAREHVATGEYYTETKIKVDWQFMVVVGIFLGALLSSLTDGSLRAEAVPPTWSRRFGPGVGKRAVGAILGGIVAMVGARMADGCPSGHGLSGMMQLSVSGFVALAFFFGTGIVAARLVYGGRNHE</sequence>
<comment type="subcellular location">
    <subcellularLocation>
        <location evidence="1">Cell inner membrane</location>
        <topology evidence="1">Multi-pass membrane protein</topology>
    </subcellularLocation>
</comment>
<gene>
    <name evidence="10" type="ORF">QJ522_05910</name>
</gene>
<dbReference type="RefSeq" id="WP_349243982.1">
    <property type="nucleotide sequence ID" value="NZ_JASCXX010000005.1"/>
</dbReference>
<reference evidence="10" key="1">
    <citation type="submission" date="2023-05" db="EMBL/GenBank/DDBJ databases">
        <title>Anaerotaeda fermentans gen. nov., sp. nov., a novel anaerobic planctomycete of the new family within the order Sedimentisphaerales isolated from Taman Peninsula, Russia.</title>
        <authorList>
            <person name="Khomyakova M.A."/>
            <person name="Merkel A.Y."/>
            <person name="Slobodkin A.I."/>
        </authorList>
    </citation>
    <scope>NUCLEOTIDE SEQUENCE</scope>
    <source>
        <strain evidence="10">M17dextr</strain>
    </source>
</reference>
<accession>A0AAW6TXG6</accession>
<feature type="transmembrane region" description="Helical" evidence="9">
    <location>
        <begin position="16"/>
        <end position="36"/>
    </location>
</feature>
<keyword evidence="6 9" id="KW-1133">Transmembrane helix</keyword>
<keyword evidence="11" id="KW-1185">Reference proteome</keyword>
<evidence type="ECO:0000256" key="4">
    <source>
        <dbReference type="ARBA" id="ARBA00022519"/>
    </source>
</evidence>
<feature type="transmembrane region" description="Helical" evidence="9">
    <location>
        <begin position="126"/>
        <end position="143"/>
    </location>
</feature>
<dbReference type="AlphaFoldDB" id="A0AAW6TXG6"/>
<dbReference type="Pfam" id="PF04143">
    <property type="entry name" value="Sulf_transp"/>
    <property type="match status" value="1"/>
</dbReference>
<comment type="caution">
    <text evidence="10">The sequence shown here is derived from an EMBL/GenBank/DDBJ whole genome shotgun (WGS) entry which is preliminary data.</text>
</comment>
<evidence type="ECO:0000313" key="10">
    <source>
        <dbReference type="EMBL" id="MDI6448571.1"/>
    </source>
</evidence>
<organism evidence="10 11">
    <name type="scientific">Anaerobaca lacustris</name>
    <dbReference type="NCBI Taxonomy" id="3044600"/>
    <lineage>
        <taxon>Bacteria</taxon>
        <taxon>Pseudomonadati</taxon>
        <taxon>Planctomycetota</taxon>
        <taxon>Phycisphaerae</taxon>
        <taxon>Sedimentisphaerales</taxon>
        <taxon>Anaerobacaceae</taxon>
        <taxon>Anaerobaca</taxon>
    </lineage>
</organism>
<dbReference type="PANTHER" id="PTHR30574">
    <property type="entry name" value="INNER MEMBRANE PROTEIN YEDE"/>
    <property type="match status" value="1"/>
</dbReference>
<dbReference type="InterPro" id="IPR007272">
    <property type="entry name" value="Sulf_transp_TsuA/YedE"/>
</dbReference>
<dbReference type="GO" id="GO:0005886">
    <property type="term" value="C:plasma membrane"/>
    <property type="evidence" value="ECO:0007669"/>
    <property type="project" value="UniProtKB-SubCell"/>
</dbReference>
<keyword evidence="4" id="KW-0997">Cell inner membrane</keyword>
<dbReference type="EMBL" id="JASCXX010000005">
    <property type="protein sequence ID" value="MDI6448571.1"/>
    <property type="molecule type" value="Genomic_DNA"/>
</dbReference>
<evidence type="ECO:0000256" key="1">
    <source>
        <dbReference type="ARBA" id="ARBA00004429"/>
    </source>
</evidence>
<proteinExistence type="inferred from homology"/>
<name>A0AAW6TXG6_9BACT</name>
<feature type="transmembrane region" description="Helical" evidence="9">
    <location>
        <begin position="83"/>
        <end position="105"/>
    </location>
</feature>
<comment type="similarity">
    <text evidence="8">Belongs to the TsuA/YedE (TC 9.B.102) family.</text>
</comment>
<evidence type="ECO:0000256" key="8">
    <source>
        <dbReference type="ARBA" id="ARBA00035655"/>
    </source>
</evidence>
<dbReference type="Proteomes" id="UP001431776">
    <property type="component" value="Unassembled WGS sequence"/>
</dbReference>
<evidence type="ECO:0000313" key="11">
    <source>
        <dbReference type="Proteomes" id="UP001431776"/>
    </source>
</evidence>
<keyword evidence="3" id="KW-1003">Cell membrane</keyword>
<keyword evidence="5 9" id="KW-0812">Transmembrane</keyword>
<evidence type="ECO:0000256" key="2">
    <source>
        <dbReference type="ARBA" id="ARBA00022448"/>
    </source>
</evidence>
<keyword evidence="2" id="KW-0813">Transport</keyword>
<feature type="transmembrane region" description="Helical" evidence="9">
    <location>
        <begin position="163"/>
        <end position="181"/>
    </location>
</feature>
<keyword evidence="7 9" id="KW-0472">Membrane</keyword>
<evidence type="ECO:0000256" key="7">
    <source>
        <dbReference type="ARBA" id="ARBA00023136"/>
    </source>
</evidence>
<evidence type="ECO:0000256" key="9">
    <source>
        <dbReference type="SAM" id="Phobius"/>
    </source>
</evidence>